<dbReference type="Pfam" id="PF00069">
    <property type="entry name" value="Pkinase"/>
    <property type="match status" value="1"/>
</dbReference>
<feature type="compositionally biased region" description="Polar residues" evidence="8">
    <location>
        <begin position="1"/>
        <end position="19"/>
    </location>
</feature>
<evidence type="ECO:0000256" key="8">
    <source>
        <dbReference type="SAM" id="MobiDB-lite"/>
    </source>
</evidence>
<keyword evidence="5 6" id="KW-0067">ATP-binding</keyword>
<dbReference type="GO" id="GO:0004674">
    <property type="term" value="F:protein serine/threonine kinase activity"/>
    <property type="evidence" value="ECO:0007669"/>
    <property type="project" value="UniProtKB-KW"/>
</dbReference>
<dbReference type="PROSITE" id="PS00107">
    <property type="entry name" value="PROTEIN_KINASE_ATP"/>
    <property type="match status" value="1"/>
</dbReference>
<proteinExistence type="inferred from homology"/>
<keyword evidence="4" id="KW-0418">Kinase</keyword>
<comment type="similarity">
    <text evidence="7">Belongs to the protein kinase superfamily.</text>
</comment>
<sequence>MGQCSTKSEVSQPNNNMSQPADIADRFGILQRSPWEVYERRGDIGEGGFSKIYRARHRTTGKDVAIKSLDKMLKHSRDTFLIEVKLLNAVNHESVINIHETYEDKHAYYIILDLLRGKDLFEVLDAKRDVFSEVIAATLIRSMMEAVRYCHNKNIVHLDLKPENFVFEKASDINRLVLVDFGLGRIVRDDAYYRDRVGSMQYIAPEMIEETSVCSGVTLKACDLWSMGVILYILVTGLIPFSNWEEVKVGRLRLTKSMSKELRDLLKNLLTRDTHKRLTADQVLNHPWLTSMSVKKNPIYEAVAAGVDYLAQKPKLSPLMESVVSLMHESIVTEDKHEIDALIEEFDVDNDGTWNEIDIKGFTERLGIKGSETVLIELSDKTGTGIGKPELVWLAAIGMLVQKTNSSKKRMAFSFGQRKPKPYITRQEVIRVGLKGIDPKLINDLFANVPVQERSSIVLFEDFADAIVASNTLDS</sequence>
<dbReference type="SUPFAM" id="SSF47473">
    <property type="entry name" value="EF-hand"/>
    <property type="match status" value="1"/>
</dbReference>
<evidence type="ECO:0000256" key="3">
    <source>
        <dbReference type="ARBA" id="ARBA00022741"/>
    </source>
</evidence>
<organism evidence="10">
    <name type="scientific">Spongospora subterranea</name>
    <dbReference type="NCBI Taxonomy" id="70186"/>
    <lineage>
        <taxon>Eukaryota</taxon>
        <taxon>Sar</taxon>
        <taxon>Rhizaria</taxon>
        <taxon>Endomyxa</taxon>
        <taxon>Phytomyxea</taxon>
        <taxon>Plasmodiophorida</taxon>
        <taxon>Plasmodiophoridae</taxon>
        <taxon>Spongospora</taxon>
    </lineage>
</organism>
<dbReference type="SUPFAM" id="SSF56112">
    <property type="entry name" value="Protein kinase-like (PK-like)"/>
    <property type="match status" value="1"/>
</dbReference>
<feature type="region of interest" description="Disordered" evidence="8">
    <location>
        <begin position="1"/>
        <end position="20"/>
    </location>
</feature>
<reference evidence="10" key="1">
    <citation type="submission" date="2015-04" db="EMBL/GenBank/DDBJ databases">
        <title>The genome sequence of the plant pathogenic Rhizarian Plasmodiophora brassicae reveals insights in its biotrophic life cycle and the origin of chitin synthesis.</title>
        <authorList>
            <person name="Schwelm A."/>
            <person name="Fogelqvist J."/>
            <person name="Knaust A."/>
            <person name="Julke S."/>
            <person name="Lilja T."/>
            <person name="Dhandapani V."/>
            <person name="Bonilla-Rosso G."/>
            <person name="Karlsson M."/>
            <person name="Shevchenko A."/>
            <person name="Choi S.R."/>
            <person name="Kim H.G."/>
            <person name="Park J.Y."/>
            <person name="Lim Y.P."/>
            <person name="Ludwig-Muller J."/>
            <person name="Dixelius C."/>
        </authorList>
    </citation>
    <scope>NUCLEOTIDE SEQUENCE</scope>
    <source>
        <tissue evidence="10">Potato root galls</tissue>
    </source>
</reference>
<feature type="domain" description="Protein kinase" evidence="9">
    <location>
        <begin position="38"/>
        <end position="289"/>
    </location>
</feature>
<dbReference type="InterPro" id="IPR000719">
    <property type="entry name" value="Prot_kinase_dom"/>
</dbReference>
<keyword evidence="3 6" id="KW-0547">Nucleotide-binding</keyword>
<dbReference type="FunFam" id="1.10.510.10:FF:000571">
    <property type="entry name" value="Maternal embryonic leucine zipper kinase"/>
    <property type="match status" value="1"/>
</dbReference>
<feature type="binding site" evidence="6">
    <location>
        <position position="67"/>
    </location>
    <ligand>
        <name>ATP</name>
        <dbReference type="ChEBI" id="CHEBI:30616"/>
    </ligand>
</feature>
<dbReference type="SMART" id="SM00220">
    <property type="entry name" value="S_TKc"/>
    <property type="match status" value="1"/>
</dbReference>
<dbReference type="PROSITE" id="PS00108">
    <property type="entry name" value="PROTEIN_KINASE_ST"/>
    <property type="match status" value="1"/>
</dbReference>
<dbReference type="PROSITE" id="PS50011">
    <property type="entry name" value="PROTEIN_KINASE_DOM"/>
    <property type="match status" value="1"/>
</dbReference>
<evidence type="ECO:0000313" key="10">
    <source>
        <dbReference type="EMBL" id="CRZ01605.1"/>
    </source>
</evidence>
<name>A0A0H5QHT8_9EUKA</name>
<evidence type="ECO:0000256" key="6">
    <source>
        <dbReference type="PROSITE-ProRule" id="PRU10141"/>
    </source>
</evidence>
<dbReference type="PANTHER" id="PTHR24349">
    <property type="entry name" value="SERINE/THREONINE-PROTEIN KINASE"/>
    <property type="match status" value="1"/>
</dbReference>
<evidence type="ECO:0000256" key="5">
    <source>
        <dbReference type="ARBA" id="ARBA00022840"/>
    </source>
</evidence>
<dbReference type="EMBL" id="HACM01001163">
    <property type="protein sequence ID" value="CRZ01605.1"/>
    <property type="molecule type" value="Transcribed_RNA"/>
</dbReference>
<keyword evidence="2" id="KW-0808">Transferase</keyword>
<protein>
    <recommendedName>
        <fullName evidence="9">Protein kinase domain-containing protein</fullName>
    </recommendedName>
</protein>
<evidence type="ECO:0000256" key="1">
    <source>
        <dbReference type="ARBA" id="ARBA00022527"/>
    </source>
</evidence>
<dbReference type="GO" id="GO:0005524">
    <property type="term" value="F:ATP binding"/>
    <property type="evidence" value="ECO:0007669"/>
    <property type="project" value="UniProtKB-UniRule"/>
</dbReference>
<dbReference type="InterPro" id="IPR017441">
    <property type="entry name" value="Protein_kinase_ATP_BS"/>
</dbReference>
<dbReference type="InterPro" id="IPR050205">
    <property type="entry name" value="CDPK_Ser/Thr_kinases"/>
</dbReference>
<evidence type="ECO:0000256" key="2">
    <source>
        <dbReference type="ARBA" id="ARBA00022679"/>
    </source>
</evidence>
<dbReference type="InterPro" id="IPR011009">
    <property type="entry name" value="Kinase-like_dom_sf"/>
</dbReference>
<evidence type="ECO:0000256" key="7">
    <source>
        <dbReference type="RuleBase" id="RU000304"/>
    </source>
</evidence>
<dbReference type="EMBL" id="HACM01001162">
    <property type="protein sequence ID" value="CRZ01604.1"/>
    <property type="molecule type" value="Transcribed_RNA"/>
</dbReference>
<dbReference type="InterPro" id="IPR008271">
    <property type="entry name" value="Ser/Thr_kinase_AS"/>
</dbReference>
<accession>A0A0H5QHT8</accession>
<evidence type="ECO:0000259" key="9">
    <source>
        <dbReference type="PROSITE" id="PS50011"/>
    </source>
</evidence>
<evidence type="ECO:0000256" key="4">
    <source>
        <dbReference type="ARBA" id="ARBA00022777"/>
    </source>
</evidence>
<keyword evidence="1 7" id="KW-0723">Serine/threonine-protein kinase</keyword>
<dbReference type="InterPro" id="IPR011992">
    <property type="entry name" value="EF-hand-dom_pair"/>
</dbReference>
<dbReference type="Gene3D" id="1.10.510.10">
    <property type="entry name" value="Transferase(Phosphotransferase) domain 1"/>
    <property type="match status" value="1"/>
</dbReference>
<dbReference type="AlphaFoldDB" id="A0A0H5QHT8"/>